<reference evidence="1" key="1">
    <citation type="submission" date="2018-05" db="EMBL/GenBank/DDBJ databases">
        <title>Draft genome of Mucuna pruriens seed.</title>
        <authorList>
            <person name="Nnadi N.E."/>
            <person name="Vos R."/>
            <person name="Hasami M.H."/>
            <person name="Devisetty U.K."/>
            <person name="Aguiy J.C."/>
        </authorList>
    </citation>
    <scope>NUCLEOTIDE SEQUENCE [LARGE SCALE GENOMIC DNA]</scope>
    <source>
        <strain evidence="1">JCA_2017</strain>
    </source>
</reference>
<name>A0A371HZJ1_MUCPR</name>
<proteinExistence type="predicted"/>
<gene>
    <name evidence="1" type="ORF">CR513_07585</name>
</gene>
<feature type="non-terminal residue" evidence="1">
    <location>
        <position position="1"/>
    </location>
</feature>
<dbReference type="Proteomes" id="UP000257109">
    <property type="component" value="Unassembled WGS sequence"/>
</dbReference>
<dbReference type="EMBL" id="QJKJ01001324">
    <property type="protein sequence ID" value="RDY08217.1"/>
    <property type="molecule type" value="Genomic_DNA"/>
</dbReference>
<keyword evidence="2" id="KW-1185">Reference proteome</keyword>
<sequence>MCGDYKYPNIEWTNFKVWKEVVVIVLSCMNLDLALWVEKPIFTLDNLQKVKIEKWRCSNRMYLMIMKRLIS</sequence>
<comment type="caution">
    <text evidence="1">The sequence shown here is derived from an EMBL/GenBank/DDBJ whole genome shotgun (WGS) entry which is preliminary data.</text>
</comment>
<evidence type="ECO:0000313" key="1">
    <source>
        <dbReference type="EMBL" id="RDY08217.1"/>
    </source>
</evidence>
<protein>
    <submittedName>
        <fullName evidence="1">Uncharacterized protein</fullName>
    </submittedName>
</protein>
<dbReference type="OrthoDB" id="1722863at2759"/>
<evidence type="ECO:0000313" key="2">
    <source>
        <dbReference type="Proteomes" id="UP000257109"/>
    </source>
</evidence>
<dbReference type="AlphaFoldDB" id="A0A371HZJ1"/>
<organism evidence="1 2">
    <name type="scientific">Mucuna pruriens</name>
    <name type="common">Velvet bean</name>
    <name type="synonym">Dolichos pruriens</name>
    <dbReference type="NCBI Taxonomy" id="157652"/>
    <lineage>
        <taxon>Eukaryota</taxon>
        <taxon>Viridiplantae</taxon>
        <taxon>Streptophyta</taxon>
        <taxon>Embryophyta</taxon>
        <taxon>Tracheophyta</taxon>
        <taxon>Spermatophyta</taxon>
        <taxon>Magnoliopsida</taxon>
        <taxon>eudicotyledons</taxon>
        <taxon>Gunneridae</taxon>
        <taxon>Pentapetalae</taxon>
        <taxon>rosids</taxon>
        <taxon>fabids</taxon>
        <taxon>Fabales</taxon>
        <taxon>Fabaceae</taxon>
        <taxon>Papilionoideae</taxon>
        <taxon>50 kb inversion clade</taxon>
        <taxon>NPAAA clade</taxon>
        <taxon>indigoferoid/millettioid clade</taxon>
        <taxon>Phaseoleae</taxon>
        <taxon>Mucuna</taxon>
    </lineage>
</organism>
<accession>A0A371HZJ1</accession>